<feature type="region of interest" description="Disordered" evidence="1">
    <location>
        <begin position="232"/>
        <end position="302"/>
    </location>
</feature>
<dbReference type="EMBL" id="LR724575">
    <property type="protein sequence ID" value="VWO95178.1"/>
    <property type="molecule type" value="Genomic_DNA"/>
</dbReference>
<protein>
    <submittedName>
        <fullName evidence="2">FAD-binding monooxygenase BOA2 )</fullName>
        <ecNumber evidence="2">1.14.13.-</ecNumber>
    </submittedName>
</protein>
<feature type="compositionally biased region" description="Basic residues" evidence="1">
    <location>
        <begin position="426"/>
        <end position="438"/>
    </location>
</feature>
<keyword evidence="2" id="KW-0560">Oxidoreductase</keyword>
<evidence type="ECO:0000313" key="2">
    <source>
        <dbReference type="EMBL" id="VWO95178.1"/>
    </source>
</evidence>
<evidence type="ECO:0000256" key="1">
    <source>
        <dbReference type="SAM" id="MobiDB-lite"/>
    </source>
</evidence>
<gene>
    <name evidence="2" type="primary">B1GVX4</name>
</gene>
<dbReference type="EC" id="1.14.13.-" evidence="2"/>
<proteinExistence type="predicted"/>
<feature type="compositionally biased region" description="Acidic residues" evidence="1">
    <location>
        <begin position="276"/>
        <end position="288"/>
    </location>
</feature>
<feature type="compositionally biased region" description="Polar residues" evidence="1">
    <location>
        <begin position="244"/>
        <end position="257"/>
    </location>
</feature>
<accession>A0A5K1JTY8</accession>
<dbReference type="GO" id="GO:0004497">
    <property type="term" value="F:monooxygenase activity"/>
    <property type="evidence" value="ECO:0007669"/>
    <property type="project" value="UniProtKB-KW"/>
</dbReference>
<feature type="region of interest" description="Disordered" evidence="1">
    <location>
        <begin position="408"/>
        <end position="444"/>
    </location>
</feature>
<dbReference type="AlphaFoldDB" id="A0A5K1JTY8"/>
<feature type="compositionally biased region" description="Polar residues" evidence="1">
    <location>
        <begin position="1"/>
        <end position="10"/>
    </location>
</feature>
<feature type="region of interest" description="Disordered" evidence="1">
    <location>
        <begin position="1"/>
        <end position="53"/>
    </location>
</feature>
<name>A0A5K1JTY8_9APHY</name>
<reference evidence="2" key="1">
    <citation type="submission" date="2019-10" db="EMBL/GenBank/DDBJ databases">
        <authorList>
            <person name="Nor Muhammad N."/>
        </authorList>
    </citation>
    <scope>NUCLEOTIDE SEQUENCE</scope>
</reference>
<keyword evidence="2" id="KW-0503">Monooxygenase</keyword>
<sequence length="619" mass="68928">MSSSELSNALNPHVVAQRPRRTHVPRPALPAPHATPTVHHAQVPQPSAPHRSELELAITLPPSPPPPSVEVAPVIPSPPKPSRSVVPVVQQLCQVIASARNAATAESKRRTAWEQEQEAKSAQAQAQMEQRLSSVQEELARLKAYIRMNSNFAPPAVLQESYVTTIPTTARIEPASPVLESFSPQSLISPFSPIPGHLSAEFVQGSSSRPLAANGLDTLYVIEEVPSPALLARSPSSHVPEGPSTPQSVGVTPNTPDATPEPEPNARKRSRRVLEDDTDYDSDSEESDTPTTDRPLRRKNGHDDRCLTIHHALRIHIRKMMKLKHDEVLPDSVFEGVVPGPTDPVRFVWNRTTKQSAVNAAMKKRIVADLKAHRNKYKHVPNKDFDKKALEAAFEQVFTTLRQRFKSQDDATTATRLQRREDHKSLKARRLQRKKTKLANRTEARKGVPALFPPVLDGALQLDCMSSEESSGEEPAPAGQGAETVQVFRTRGLAWRSARLRRMFALLDTQDKLDKSFKPKRGVGRRVRREGPLKEGLFLPPKGVVGWMVSQRWIRDMEVDRPDMRDILRDIIVDAQPEAEDTRLLLGPEMSDEEEVQTSPVNHPHVSDTSYSLYNALQF</sequence>
<organism evidence="2">
    <name type="scientific">Ganoderma boninense</name>
    <dbReference type="NCBI Taxonomy" id="34458"/>
    <lineage>
        <taxon>Eukaryota</taxon>
        <taxon>Fungi</taxon>
        <taxon>Dikarya</taxon>
        <taxon>Basidiomycota</taxon>
        <taxon>Agaricomycotina</taxon>
        <taxon>Agaricomycetes</taxon>
        <taxon>Polyporales</taxon>
        <taxon>Polyporaceae</taxon>
        <taxon>Ganoderma</taxon>
    </lineage>
</organism>